<evidence type="ECO:0000256" key="1">
    <source>
        <dbReference type="ARBA" id="ARBA00004613"/>
    </source>
</evidence>
<dbReference type="GO" id="GO:0030335">
    <property type="term" value="P:positive regulation of cell migration"/>
    <property type="evidence" value="ECO:0007669"/>
    <property type="project" value="TreeGrafter"/>
</dbReference>
<dbReference type="AlphaFoldDB" id="A0A2I3GC90"/>
<reference evidence="8" key="1">
    <citation type="submission" date="2012-10" db="EMBL/GenBank/DDBJ databases">
        <authorList>
            <consortium name="Gibbon Genome Sequencing Consortium"/>
        </authorList>
    </citation>
    <scope>NUCLEOTIDE SEQUENCE [LARGE SCALE GENOMIC DNA]</scope>
</reference>
<dbReference type="GeneTree" id="ENSGT01100000263482"/>
<feature type="domain" description="Chemokine interleukin-8-like" evidence="7">
    <location>
        <begin position="141"/>
        <end position="199"/>
    </location>
</feature>
<evidence type="ECO:0000256" key="6">
    <source>
        <dbReference type="ARBA" id="ARBA00023157"/>
    </source>
</evidence>
<dbReference type="Pfam" id="PF00048">
    <property type="entry name" value="IL8"/>
    <property type="match status" value="1"/>
</dbReference>
<dbReference type="PANTHER" id="PTHR12015:SF151">
    <property type="entry name" value="C-C MOTIF CHEMOKINE 3-LIKE 1"/>
    <property type="match status" value="1"/>
</dbReference>
<evidence type="ECO:0000256" key="3">
    <source>
        <dbReference type="ARBA" id="ARBA00022514"/>
    </source>
</evidence>
<evidence type="ECO:0000256" key="4">
    <source>
        <dbReference type="ARBA" id="ARBA00022525"/>
    </source>
</evidence>
<evidence type="ECO:0000256" key="5">
    <source>
        <dbReference type="ARBA" id="ARBA00022729"/>
    </source>
</evidence>
<name>A0A2I3GC90_NOMLE</name>
<dbReference type="SMART" id="SM00199">
    <property type="entry name" value="SCY"/>
    <property type="match status" value="1"/>
</dbReference>
<evidence type="ECO:0000313" key="8">
    <source>
        <dbReference type="Ensembl" id="ENSNLEP00000028912.1"/>
    </source>
</evidence>
<keyword evidence="6" id="KW-1015">Disulfide bond</keyword>
<dbReference type="InParanoid" id="A0A2I3GC90"/>
<dbReference type="GO" id="GO:0070098">
    <property type="term" value="P:chemokine-mediated signaling pathway"/>
    <property type="evidence" value="ECO:0007669"/>
    <property type="project" value="TreeGrafter"/>
</dbReference>
<dbReference type="GO" id="GO:0061844">
    <property type="term" value="P:antimicrobial humoral immune response mediated by antimicrobial peptide"/>
    <property type="evidence" value="ECO:0007669"/>
    <property type="project" value="TreeGrafter"/>
</dbReference>
<comment type="similarity">
    <text evidence="2">Belongs to the intercrine beta (chemokine CC) family.</text>
</comment>
<keyword evidence="9" id="KW-1185">Reference proteome</keyword>
<dbReference type="InterPro" id="IPR001811">
    <property type="entry name" value="Chemokine_IL8-like_dom"/>
</dbReference>
<sequence length="203" mass="22176">MGRYVDAKALVKPTIAPDLVSASPPSRLALAIIGLSLSSFPLGAVGVVQPSTAAAHRPYPCDSISPSSRAAYKEKERWLQTSEGHRQHRVVSPFLALPTLEPRFHHLLRIIQVSTAALAVLLCTVALCNQVFSVPLAADTPTACCFSYISRQIPQNFIADYFETSSQCSKPSVIFLTKRGRQVHADPSEEWVQKYISDLELSA</sequence>
<dbReference type="GO" id="GO:0048020">
    <property type="term" value="F:CCR chemokine receptor binding"/>
    <property type="evidence" value="ECO:0007669"/>
    <property type="project" value="TreeGrafter"/>
</dbReference>
<dbReference type="SUPFAM" id="SSF54117">
    <property type="entry name" value="Interleukin 8-like chemokines"/>
    <property type="match status" value="1"/>
</dbReference>
<dbReference type="CDD" id="cd00272">
    <property type="entry name" value="Chemokine_CC"/>
    <property type="match status" value="1"/>
</dbReference>
<dbReference type="InterPro" id="IPR039809">
    <property type="entry name" value="Chemokine_b/g/d"/>
</dbReference>
<dbReference type="Proteomes" id="UP000001073">
    <property type="component" value="Unplaced"/>
</dbReference>
<reference evidence="8" key="2">
    <citation type="submission" date="2025-08" db="UniProtKB">
        <authorList>
            <consortium name="Ensembl"/>
        </authorList>
    </citation>
    <scope>IDENTIFICATION</scope>
</reference>
<proteinExistence type="inferred from homology"/>
<evidence type="ECO:0000259" key="7">
    <source>
        <dbReference type="SMART" id="SM00199"/>
    </source>
</evidence>
<dbReference type="GO" id="GO:0006954">
    <property type="term" value="P:inflammatory response"/>
    <property type="evidence" value="ECO:0007669"/>
    <property type="project" value="TreeGrafter"/>
</dbReference>
<keyword evidence="5" id="KW-0732">Signal</keyword>
<keyword evidence="4" id="KW-0964">Secreted</keyword>
<dbReference type="InterPro" id="IPR036048">
    <property type="entry name" value="Interleukin_8-like_sf"/>
</dbReference>
<dbReference type="GO" id="GO:0008009">
    <property type="term" value="F:chemokine activity"/>
    <property type="evidence" value="ECO:0007669"/>
    <property type="project" value="InterPro"/>
</dbReference>
<comment type="subcellular location">
    <subcellularLocation>
        <location evidence="1">Secreted</location>
    </subcellularLocation>
</comment>
<dbReference type="Ensembl" id="ENSNLET00000054293.1">
    <property type="protein sequence ID" value="ENSNLEP00000028912.1"/>
    <property type="gene ID" value="ENSNLEG00000030125.1"/>
</dbReference>
<organism evidence="8 9">
    <name type="scientific">Nomascus leucogenys</name>
    <name type="common">Northern white-cheeked gibbon</name>
    <name type="synonym">Hylobates leucogenys</name>
    <dbReference type="NCBI Taxonomy" id="61853"/>
    <lineage>
        <taxon>Eukaryota</taxon>
        <taxon>Metazoa</taxon>
        <taxon>Chordata</taxon>
        <taxon>Craniata</taxon>
        <taxon>Vertebrata</taxon>
        <taxon>Euteleostomi</taxon>
        <taxon>Mammalia</taxon>
        <taxon>Eutheria</taxon>
        <taxon>Euarchontoglires</taxon>
        <taxon>Primates</taxon>
        <taxon>Haplorrhini</taxon>
        <taxon>Catarrhini</taxon>
        <taxon>Hylobatidae</taxon>
        <taxon>Nomascus</taxon>
    </lineage>
</organism>
<dbReference type="STRING" id="61853.ENSNLEP00000028912"/>
<keyword evidence="3" id="KW-0202">Cytokine</keyword>
<reference evidence="8" key="3">
    <citation type="submission" date="2025-09" db="UniProtKB">
        <authorList>
            <consortium name="Ensembl"/>
        </authorList>
    </citation>
    <scope>IDENTIFICATION</scope>
</reference>
<evidence type="ECO:0000313" key="9">
    <source>
        <dbReference type="Proteomes" id="UP000001073"/>
    </source>
</evidence>
<protein>
    <recommendedName>
        <fullName evidence="7">Chemokine interleukin-8-like domain-containing protein</fullName>
    </recommendedName>
</protein>
<dbReference type="GO" id="GO:0005615">
    <property type="term" value="C:extracellular space"/>
    <property type="evidence" value="ECO:0007669"/>
    <property type="project" value="UniProtKB-KW"/>
</dbReference>
<dbReference type="FunFam" id="2.40.50.40:FF:000002">
    <property type="entry name" value="C-C motif chemokine"/>
    <property type="match status" value="1"/>
</dbReference>
<evidence type="ECO:0000256" key="2">
    <source>
        <dbReference type="ARBA" id="ARBA00010868"/>
    </source>
</evidence>
<accession>A0A2I3GC90</accession>
<dbReference type="Gene3D" id="2.40.50.40">
    <property type="match status" value="1"/>
</dbReference>
<dbReference type="PANTHER" id="PTHR12015">
    <property type="entry name" value="SMALL INDUCIBLE CYTOKINE A"/>
    <property type="match status" value="1"/>
</dbReference>